<evidence type="ECO:0000259" key="1">
    <source>
        <dbReference type="Pfam" id="PF23622"/>
    </source>
</evidence>
<dbReference type="SUPFAM" id="SSF52058">
    <property type="entry name" value="L domain-like"/>
    <property type="match status" value="1"/>
</dbReference>
<dbReference type="AlphaFoldDB" id="A0A1S3XRH7"/>
<dbReference type="PANTHER" id="PTHR34145:SF28">
    <property type="entry name" value="F-BOX DOMAIN-CONTAINING PROTEIN"/>
    <property type="match status" value="1"/>
</dbReference>
<feature type="domain" description="At1g61320/AtMIF1 LRR" evidence="1">
    <location>
        <begin position="34"/>
        <end position="228"/>
    </location>
</feature>
<dbReference type="RefSeq" id="XP_016442479.1">
    <property type="nucleotide sequence ID" value="XM_016586993.1"/>
</dbReference>
<dbReference type="PaxDb" id="4097-A0A1S3XRH7"/>
<gene>
    <name evidence="3" type="primary">LOC107767885</name>
</gene>
<name>A0A1S3XRH7_TOBAC</name>
<dbReference type="KEGG" id="nta:107767885"/>
<proteinExistence type="predicted"/>
<organism evidence="2 3">
    <name type="scientific">Nicotiana tabacum</name>
    <name type="common">Common tobacco</name>
    <dbReference type="NCBI Taxonomy" id="4097"/>
    <lineage>
        <taxon>Eukaryota</taxon>
        <taxon>Viridiplantae</taxon>
        <taxon>Streptophyta</taxon>
        <taxon>Embryophyta</taxon>
        <taxon>Tracheophyta</taxon>
        <taxon>Spermatophyta</taxon>
        <taxon>Magnoliopsida</taxon>
        <taxon>eudicotyledons</taxon>
        <taxon>Gunneridae</taxon>
        <taxon>Pentapetalae</taxon>
        <taxon>asterids</taxon>
        <taxon>lamiids</taxon>
        <taxon>Solanales</taxon>
        <taxon>Solanaceae</taxon>
        <taxon>Nicotianoideae</taxon>
        <taxon>Nicotianeae</taxon>
        <taxon>Nicotiana</taxon>
    </lineage>
</organism>
<dbReference type="Gene3D" id="3.80.10.10">
    <property type="entry name" value="Ribonuclease Inhibitor"/>
    <property type="match status" value="1"/>
</dbReference>
<reference evidence="2" key="1">
    <citation type="journal article" date="2014" name="Nat. Commun.">
        <title>The tobacco genome sequence and its comparison with those of tomato and potato.</title>
        <authorList>
            <person name="Sierro N."/>
            <person name="Battey J.N."/>
            <person name="Ouadi S."/>
            <person name="Bakaher N."/>
            <person name="Bovet L."/>
            <person name="Willig A."/>
            <person name="Goepfert S."/>
            <person name="Peitsch M.C."/>
            <person name="Ivanov N.V."/>
        </authorList>
    </citation>
    <scope>NUCLEOTIDE SEQUENCE [LARGE SCALE GENOMIC DNA]</scope>
</reference>
<dbReference type="InterPro" id="IPR053772">
    <property type="entry name" value="At1g61320/At1g61330-like"/>
</dbReference>
<dbReference type="RefSeq" id="XP_016442479.1">
    <property type="nucleotide sequence ID" value="XM_016586993.2"/>
</dbReference>
<dbReference type="OrthoDB" id="1932213at2759"/>
<dbReference type="InterPro" id="IPR032675">
    <property type="entry name" value="LRR_dom_sf"/>
</dbReference>
<dbReference type="InterPro" id="IPR055357">
    <property type="entry name" value="LRR_At1g61320_AtMIF1"/>
</dbReference>
<keyword evidence="2" id="KW-1185">Reference proteome</keyword>
<reference evidence="3" key="2">
    <citation type="submission" date="2025-08" db="UniProtKB">
        <authorList>
            <consortium name="RefSeq"/>
        </authorList>
    </citation>
    <scope>IDENTIFICATION</scope>
    <source>
        <tissue evidence="3">Leaf</tissue>
    </source>
</reference>
<evidence type="ECO:0000313" key="3">
    <source>
        <dbReference type="RefSeq" id="XP_016442479.1"/>
    </source>
</evidence>
<protein>
    <submittedName>
        <fullName evidence="3">Uncharacterized protein LOC107767885 isoform X1</fullName>
    </submittedName>
</protein>
<dbReference type="Pfam" id="PF23622">
    <property type="entry name" value="LRR_At1g61320_AtMIF1"/>
    <property type="match status" value="1"/>
</dbReference>
<dbReference type="PANTHER" id="PTHR34145">
    <property type="entry name" value="OS02G0105600 PROTEIN"/>
    <property type="match status" value="1"/>
</dbReference>
<dbReference type="Proteomes" id="UP000790787">
    <property type="component" value="Chromosome 15"/>
</dbReference>
<accession>A0A1S3XRH7</accession>
<dbReference type="GeneID" id="107767885"/>
<sequence>MHSISRLGVERLRLSFDCGSDHPIYNSNPIRNPNKLFKFSLELLSQASSLKHLYLYHCIIQPSSGVRLNSLRTLTLDSVLLASGQLESVFSSCLNLNRLELACSKLPYKLCISGTVTSVFFLACGGLEEIDLRAKNLRRFECILFSKVRFYFSFVPMLEIVIINFNGAAAMPYIFGDFARDLPAQVKSLTVKVGYSQIKYFPTETQMFRNLRELTLVLVFTYDFDIVKISLSLRRLSSSSAFGFSAIEDNKGRKRK</sequence>
<evidence type="ECO:0000313" key="2">
    <source>
        <dbReference type="Proteomes" id="UP000790787"/>
    </source>
</evidence>